<dbReference type="InterPro" id="IPR021109">
    <property type="entry name" value="Peptidase_aspartic_dom_sf"/>
</dbReference>
<feature type="region of interest" description="Disordered" evidence="1">
    <location>
        <begin position="1"/>
        <end position="56"/>
    </location>
</feature>
<evidence type="ECO:0000256" key="1">
    <source>
        <dbReference type="SAM" id="MobiDB-lite"/>
    </source>
</evidence>
<gene>
    <name evidence="3" type="primary">LOC107486222</name>
</gene>
<name>A0A6P4D7V4_ARADU</name>
<dbReference type="PANTHER" id="PTHR33067:SF39">
    <property type="entry name" value="TRANSCRIPTION FACTOR INTERACTOR AND REGULATOR CCHC(ZN) FAMILY"/>
    <property type="match status" value="1"/>
</dbReference>
<dbReference type="AlphaFoldDB" id="A0A6P4D7V4"/>
<reference evidence="2" key="1">
    <citation type="journal article" date="2016" name="Nat. Genet.">
        <title>The genome sequences of Arachis duranensis and Arachis ipaensis, the diploid ancestors of cultivated peanut.</title>
        <authorList>
            <person name="Bertioli D.J."/>
            <person name="Cannon S.B."/>
            <person name="Froenicke L."/>
            <person name="Huang G."/>
            <person name="Farmer A.D."/>
            <person name="Cannon E.K."/>
            <person name="Liu X."/>
            <person name="Gao D."/>
            <person name="Clevenger J."/>
            <person name="Dash S."/>
            <person name="Ren L."/>
            <person name="Moretzsohn M.C."/>
            <person name="Shirasawa K."/>
            <person name="Huang W."/>
            <person name="Vidigal B."/>
            <person name="Abernathy B."/>
            <person name="Chu Y."/>
            <person name="Niederhuth C.E."/>
            <person name="Umale P."/>
            <person name="Araujo A.C."/>
            <person name="Kozik A."/>
            <person name="Kim K.D."/>
            <person name="Burow M.D."/>
            <person name="Varshney R.K."/>
            <person name="Wang X."/>
            <person name="Zhang X."/>
            <person name="Barkley N."/>
            <person name="Guimaraes P.M."/>
            <person name="Isobe S."/>
            <person name="Guo B."/>
            <person name="Liao B."/>
            <person name="Stalker H.T."/>
            <person name="Schmitz R.J."/>
            <person name="Scheffler B.E."/>
            <person name="Leal-Bertioli S.C."/>
            <person name="Xun X."/>
            <person name="Jackson S.A."/>
            <person name="Michelmore R."/>
            <person name="Ozias-Akins P."/>
        </authorList>
    </citation>
    <scope>NUCLEOTIDE SEQUENCE [LARGE SCALE GENOMIC DNA]</scope>
    <source>
        <strain evidence="2">cv. V14167</strain>
    </source>
</reference>
<organism evidence="2 3">
    <name type="scientific">Arachis duranensis</name>
    <name type="common">Wild peanut</name>
    <dbReference type="NCBI Taxonomy" id="130453"/>
    <lineage>
        <taxon>Eukaryota</taxon>
        <taxon>Viridiplantae</taxon>
        <taxon>Streptophyta</taxon>
        <taxon>Embryophyta</taxon>
        <taxon>Tracheophyta</taxon>
        <taxon>Spermatophyta</taxon>
        <taxon>Magnoliopsida</taxon>
        <taxon>eudicotyledons</taxon>
        <taxon>Gunneridae</taxon>
        <taxon>Pentapetalae</taxon>
        <taxon>rosids</taxon>
        <taxon>fabids</taxon>
        <taxon>Fabales</taxon>
        <taxon>Fabaceae</taxon>
        <taxon>Papilionoideae</taxon>
        <taxon>50 kb inversion clade</taxon>
        <taxon>dalbergioids sensu lato</taxon>
        <taxon>Dalbergieae</taxon>
        <taxon>Pterocarpus clade</taxon>
        <taxon>Arachis</taxon>
    </lineage>
</organism>
<feature type="compositionally biased region" description="Basic and acidic residues" evidence="1">
    <location>
        <begin position="18"/>
        <end position="36"/>
    </location>
</feature>
<dbReference type="GeneID" id="107486222"/>
<dbReference type="Proteomes" id="UP000515211">
    <property type="component" value="Chromosome 1"/>
</dbReference>
<feature type="compositionally biased region" description="Basic and acidic residues" evidence="1">
    <location>
        <begin position="47"/>
        <end position="56"/>
    </location>
</feature>
<evidence type="ECO:0000313" key="3">
    <source>
        <dbReference type="RefSeq" id="XP_015962266.1"/>
    </source>
</evidence>
<reference evidence="3" key="2">
    <citation type="submission" date="2025-08" db="UniProtKB">
        <authorList>
            <consortium name="RefSeq"/>
        </authorList>
    </citation>
    <scope>IDENTIFICATION</scope>
    <source>
        <tissue evidence="3">Whole plant</tissue>
    </source>
</reference>
<dbReference type="CDD" id="cd00303">
    <property type="entry name" value="retropepsin_like"/>
    <property type="match status" value="1"/>
</dbReference>
<feature type="compositionally biased region" description="Basic and acidic residues" evidence="1">
    <location>
        <begin position="1"/>
        <end position="10"/>
    </location>
</feature>
<accession>A0A6P4D7V4</accession>
<dbReference type="RefSeq" id="XP_015962266.1">
    <property type="nucleotide sequence ID" value="XM_016106780.1"/>
</dbReference>
<proteinExistence type="predicted"/>
<sequence length="242" mass="27496">MEVNPREDFKALTMEAEAGPKEDKAAKELKENKAQEETGSVTIHVPKRMEEPKDQLSLDVQEESKEEQLARILAILRNCKLLEKKPPYMTCLKSAISENTVLKGDETVALCDLRSNINLRPLFVMKKLGIQKVQPTKISLEMADKSLKWAYRLVKYVLVKVEDLYLSAVFVIVDTGEDRDNSIILGRSFLATIKALIDIEKGELVLKLWDDHILFKIPNPHSLSDKRNTTVQHLVFQPSLSV</sequence>
<dbReference type="KEGG" id="adu:107486222"/>
<keyword evidence="2" id="KW-1185">Reference proteome</keyword>
<evidence type="ECO:0000313" key="2">
    <source>
        <dbReference type="Proteomes" id="UP000515211"/>
    </source>
</evidence>
<dbReference type="Gene3D" id="2.40.70.10">
    <property type="entry name" value="Acid Proteases"/>
    <property type="match status" value="1"/>
</dbReference>
<protein>
    <submittedName>
        <fullName evidence="3">Uncharacterized protein LOC107486222</fullName>
    </submittedName>
</protein>
<dbReference type="PANTHER" id="PTHR33067">
    <property type="entry name" value="RNA-DIRECTED DNA POLYMERASE-RELATED"/>
    <property type="match status" value="1"/>
</dbReference>